<proteinExistence type="predicted"/>
<organism evidence="2 3">
    <name type="scientific">Rhizopus oryzae</name>
    <name type="common">Mucormycosis agent</name>
    <name type="synonym">Rhizopus arrhizus var. delemar</name>
    <dbReference type="NCBI Taxonomy" id="64495"/>
    <lineage>
        <taxon>Eukaryota</taxon>
        <taxon>Fungi</taxon>
        <taxon>Fungi incertae sedis</taxon>
        <taxon>Mucoromycota</taxon>
        <taxon>Mucoromycotina</taxon>
        <taxon>Mucoromycetes</taxon>
        <taxon>Mucorales</taxon>
        <taxon>Mucorineae</taxon>
        <taxon>Rhizopodaceae</taxon>
        <taxon>Rhizopus</taxon>
    </lineage>
</organism>
<dbReference type="AlphaFoldDB" id="A0A9P7BNS0"/>
<gene>
    <name evidence="2" type="ORF">G6F64_010038</name>
</gene>
<dbReference type="Proteomes" id="UP000716291">
    <property type="component" value="Unassembled WGS sequence"/>
</dbReference>
<comment type="caution">
    <text evidence="2">The sequence shown here is derived from an EMBL/GenBank/DDBJ whole genome shotgun (WGS) entry which is preliminary data.</text>
</comment>
<name>A0A9P7BNS0_RHIOR</name>
<protein>
    <submittedName>
        <fullName evidence="2">Uncharacterized protein</fullName>
    </submittedName>
</protein>
<sequence>MSSTSNISDFAQYLIQEHAKSIPVTPYTLHLSLRIWLKNFTQQALIHGIKIPTFSIKIAASWSLFTETLIGRFGVPEEEDNRRYTKLTLNSLVASLNLTNVSEVTTQAINLVVRTKFLDEPETVQHSSNDHHSTPLDIDYVSNYKNNPDYNRLSQQQQQ</sequence>
<dbReference type="EMBL" id="JAANQT010001966">
    <property type="protein sequence ID" value="KAG1303481.1"/>
    <property type="molecule type" value="Genomic_DNA"/>
</dbReference>
<reference evidence="2" key="1">
    <citation type="journal article" date="2020" name="Microb. Genom.">
        <title>Genetic diversity of clinical and environmental Mucorales isolates obtained from an investigation of mucormycosis cases among solid organ transplant recipients.</title>
        <authorList>
            <person name="Nguyen M.H."/>
            <person name="Kaul D."/>
            <person name="Muto C."/>
            <person name="Cheng S.J."/>
            <person name="Richter R.A."/>
            <person name="Bruno V.M."/>
            <person name="Liu G."/>
            <person name="Beyhan S."/>
            <person name="Sundermann A.J."/>
            <person name="Mounaud S."/>
            <person name="Pasculle A.W."/>
            <person name="Nierman W.C."/>
            <person name="Driscoll E."/>
            <person name="Cumbie R."/>
            <person name="Clancy C.J."/>
            <person name="Dupont C.L."/>
        </authorList>
    </citation>
    <scope>NUCLEOTIDE SEQUENCE</scope>
    <source>
        <strain evidence="2">GL11</strain>
    </source>
</reference>
<accession>A0A9P7BNS0</accession>
<evidence type="ECO:0000256" key="1">
    <source>
        <dbReference type="SAM" id="MobiDB-lite"/>
    </source>
</evidence>
<evidence type="ECO:0000313" key="3">
    <source>
        <dbReference type="Proteomes" id="UP000716291"/>
    </source>
</evidence>
<evidence type="ECO:0000313" key="2">
    <source>
        <dbReference type="EMBL" id="KAG1303481.1"/>
    </source>
</evidence>
<feature type="region of interest" description="Disordered" evidence="1">
    <location>
        <begin position="122"/>
        <end position="141"/>
    </location>
</feature>
<keyword evidence="3" id="KW-1185">Reference proteome</keyword>